<dbReference type="EMBL" id="VDEM01000006">
    <property type="protein sequence ID" value="KAF0825179.1"/>
    <property type="molecule type" value="Genomic_DNA"/>
</dbReference>
<proteinExistence type="predicted"/>
<reference evidence="2 3" key="1">
    <citation type="journal article" date="2020" name="G3 (Bethesda)">
        <title>Whole Genome Sequencing and Comparative Genomics of Two Nematicidal Bacillus Strains Reveals a Wide Range of Possible Virulence Factors.</title>
        <authorList>
            <person name="Susic N."/>
            <person name="Janezic S."/>
            <person name="Rupnik M."/>
            <person name="Geric Stare B."/>
        </authorList>
    </citation>
    <scope>NUCLEOTIDE SEQUENCE [LARGE SCALE GENOMIC DNA]</scope>
    <source>
        <strain evidence="2 3">I-1582</strain>
    </source>
</reference>
<dbReference type="Pfam" id="PF01526">
    <property type="entry name" value="DDE_Tnp_Tn3"/>
    <property type="match status" value="1"/>
</dbReference>
<feature type="domain" description="Tn3 transposase DDE" evidence="1">
    <location>
        <begin position="1"/>
        <end position="55"/>
    </location>
</feature>
<accession>A0A380XSM8</accession>
<protein>
    <submittedName>
        <fullName evidence="2">Mobile element protein</fullName>
    </submittedName>
</protein>
<dbReference type="InterPro" id="IPR002513">
    <property type="entry name" value="Tn3_Tnp_DDE_dom"/>
</dbReference>
<dbReference type="Proteomes" id="UP000465778">
    <property type="component" value="Unassembled WGS sequence"/>
</dbReference>
<comment type="caution">
    <text evidence="2">The sequence shown here is derived from an EMBL/GenBank/DDBJ whole genome shotgun (WGS) entry which is preliminary data.</text>
</comment>
<dbReference type="GeneID" id="80426534"/>
<sequence>MIYWHVAKHSTCIYSQLKSCSSSEVASMIEGVLKHCTSMEVENLLGYTKAHSKTAKAPRLILDMRNLAEGSHLLAICRVATEVTRKIKCFFVGGCRGKL</sequence>
<dbReference type="GO" id="GO:0006313">
    <property type="term" value="P:DNA transposition"/>
    <property type="evidence" value="ECO:0007669"/>
    <property type="project" value="InterPro"/>
</dbReference>
<gene>
    <name evidence="2" type="ORF">KIS1582_0966</name>
</gene>
<dbReference type="RefSeq" id="WP_254624319.1">
    <property type="nucleotide sequence ID" value="NZ_JARMFD010000036.1"/>
</dbReference>
<evidence type="ECO:0000313" key="3">
    <source>
        <dbReference type="Proteomes" id="UP000465778"/>
    </source>
</evidence>
<name>A0A380XSM8_CYTFI</name>
<dbReference type="GO" id="GO:0004803">
    <property type="term" value="F:transposase activity"/>
    <property type="evidence" value="ECO:0007669"/>
    <property type="project" value="InterPro"/>
</dbReference>
<evidence type="ECO:0000259" key="1">
    <source>
        <dbReference type="Pfam" id="PF01526"/>
    </source>
</evidence>
<organism evidence="2 3">
    <name type="scientific">Cytobacillus firmus</name>
    <name type="common">Bacillus firmus</name>
    <dbReference type="NCBI Taxonomy" id="1399"/>
    <lineage>
        <taxon>Bacteria</taxon>
        <taxon>Bacillati</taxon>
        <taxon>Bacillota</taxon>
        <taxon>Bacilli</taxon>
        <taxon>Bacillales</taxon>
        <taxon>Bacillaceae</taxon>
        <taxon>Cytobacillus</taxon>
    </lineage>
</organism>
<dbReference type="AlphaFoldDB" id="A0A380XSM8"/>
<evidence type="ECO:0000313" key="2">
    <source>
        <dbReference type="EMBL" id="KAF0825179.1"/>
    </source>
</evidence>